<evidence type="ECO:0000256" key="1">
    <source>
        <dbReference type="ARBA" id="ARBA00023242"/>
    </source>
</evidence>
<dbReference type="OrthoDB" id="2270193at2759"/>
<dbReference type="InterPro" id="IPR045134">
    <property type="entry name" value="UHRF1/2-like"/>
</dbReference>
<reference evidence="5 6" key="1">
    <citation type="journal article" date="2010" name="Cell">
        <title>The genome of Naegleria gruberi illuminates early eukaryotic versatility.</title>
        <authorList>
            <person name="Fritz-Laylin L.K."/>
            <person name="Prochnik S.E."/>
            <person name="Ginger M.L."/>
            <person name="Dacks J.B."/>
            <person name="Carpenter M.L."/>
            <person name="Field M.C."/>
            <person name="Kuo A."/>
            <person name="Paredez A."/>
            <person name="Chapman J."/>
            <person name="Pham J."/>
            <person name="Shu S."/>
            <person name="Neupane R."/>
            <person name="Cipriano M."/>
            <person name="Mancuso J."/>
            <person name="Tu H."/>
            <person name="Salamov A."/>
            <person name="Lindquist E."/>
            <person name="Shapiro H."/>
            <person name="Lucas S."/>
            <person name="Grigoriev I.V."/>
            <person name="Cande W.Z."/>
            <person name="Fulton C."/>
            <person name="Rokhsar D.S."/>
            <person name="Dawson S.C."/>
        </authorList>
    </citation>
    <scope>NUCLEOTIDE SEQUENCE [LARGE SCALE GENOMIC DNA]</scope>
    <source>
        <strain evidence="5 6">NEG-M</strain>
    </source>
</reference>
<feature type="region of interest" description="Disordered" evidence="3">
    <location>
        <begin position="425"/>
        <end position="469"/>
    </location>
</feature>
<evidence type="ECO:0000256" key="2">
    <source>
        <dbReference type="PROSITE-ProRule" id="PRU00358"/>
    </source>
</evidence>
<dbReference type="GO" id="GO:0061630">
    <property type="term" value="F:ubiquitin protein ligase activity"/>
    <property type="evidence" value="ECO:0007669"/>
    <property type="project" value="TreeGrafter"/>
</dbReference>
<dbReference type="VEuPathDB" id="AmoebaDB:NAEGRDRAFT_46701"/>
<comment type="subcellular location">
    <subcellularLocation>
        <location evidence="2">Nucleus</location>
    </subcellularLocation>
</comment>
<dbReference type="GO" id="GO:0044027">
    <property type="term" value="P:negative regulation of gene expression via chromosomal CpG island methylation"/>
    <property type="evidence" value="ECO:0007669"/>
    <property type="project" value="TreeGrafter"/>
</dbReference>
<dbReference type="GO" id="GO:0005634">
    <property type="term" value="C:nucleus"/>
    <property type="evidence" value="ECO:0007669"/>
    <property type="project" value="UniProtKB-SubCell"/>
</dbReference>
<dbReference type="InterPro" id="IPR015947">
    <property type="entry name" value="PUA-like_sf"/>
</dbReference>
<dbReference type="Proteomes" id="UP000006671">
    <property type="component" value="Unassembled WGS sequence"/>
</dbReference>
<sequence length="792" mass="90417">MRIQRTLFEKLENQPIYIDVGDQSPFPDDEDSSSHFMDIGKSMNNSFESPTTLSDLSEEDLPPQNSGISNLTLFNMTAQQNPSTGFIPTDENDLDEFLTLEEAFNEPPKRTRSVRRKNKQSTTPQKPLTLERPLIIRDSKPSTQTVEVVVPPLSPISSTNSHQTSDSHFSPIAKTVTFSFEPSEESQVTTPMEEQEDDEEEEEEDVNYSDLDEDEKNKRANYITDLDKKSIGDATKWTHINESPDDSGKLYGHVEPVFTTYEKRIQCSKSKTHRPPQCGIFGNGNNGEAAESIVASSMGGYGDEDMGDIMIYTGQGGSETSDQTLNSVNKSLTINMTSKTPVRVVRGFQLQEKYAPISGYRYDGLYWVTNYWKERQILPNGKNGAYVYKFRLVRLSNQPTIPIHKDADTKKVKLKKLKRSEIISNYNSERGTGKSSKKRKSTRSSSSSSTDEASSTKTRRRRPQINYEEVNDDIPLDAIEVDASQQNQCILTRSYSGKGNSYLKTPIIGNNEYYYFKERETAINKYSSKYGTVTSQYDRAEPSKDHRRRFFSNQYSGINIRSLETPIVHWHGSSSEFTEMPLQTRNEPDGIFIETVEQQLQYVYKHGQSIGNRLDQEQQVERIVKCMLEQVKSSKKEETTSSILQVAPPTGTVEPSLPTNGDSMEILNGTGEDILDNPIENQYRPFTIHTKSNDRSSLIATSFMLSEIDTKKFAQFLTFHAFGKRKLHNEKMLSYEEVIAAIEDYLKNERELLNMEIKDNNKNEKGETIDILKLRKQHHFERIRNIMNRIEE</sequence>
<dbReference type="InterPro" id="IPR003105">
    <property type="entry name" value="SRA_YDG"/>
</dbReference>
<feature type="region of interest" description="Disordered" evidence="3">
    <location>
        <begin position="178"/>
        <end position="220"/>
    </location>
</feature>
<keyword evidence="1 2" id="KW-0539">Nucleus</keyword>
<name>D2V4P2_NAEGR</name>
<dbReference type="RefSeq" id="XP_002680882.1">
    <property type="nucleotide sequence ID" value="XM_002680836.1"/>
</dbReference>
<dbReference type="OMA" id="HRPPQCG"/>
<feature type="region of interest" description="Disordered" evidence="3">
    <location>
        <begin position="20"/>
        <end position="61"/>
    </location>
</feature>
<protein>
    <submittedName>
        <fullName evidence="5">Predicted protein</fullName>
    </submittedName>
</protein>
<keyword evidence="6" id="KW-1185">Reference proteome</keyword>
<dbReference type="GO" id="GO:0016567">
    <property type="term" value="P:protein ubiquitination"/>
    <property type="evidence" value="ECO:0007669"/>
    <property type="project" value="TreeGrafter"/>
</dbReference>
<feature type="compositionally biased region" description="Acidic residues" evidence="3">
    <location>
        <begin position="193"/>
        <end position="214"/>
    </location>
</feature>
<feature type="region of interest" description="Disordered" evidence="3">
    <location>
        <begin position="104"/>
        <end position="144"/>
    </location>
</feature>
<dbReference type="PANTHER" id="PTHR14140">
    <property type="entry name" value="E3 UBIQUITIN-PROTEIN LIGASE UHRF-RELATED"/>
    <property type="match status" value="1"/>
</dbReference>
<dbReference type="PANTHER" id="PTHR14140:SF27">
    <property type="entry name" value="OS04G0289800 PROTEIN"/>
    <property type="match status" value="1"/>
</dbReference>
<feature type="compositionally biased region" description="Low complexity" evidence="3">
    <location>
        <begin position="443"/>
        <end position="456"/>
    </location>
</feature>
<dbReference type="Pfam" id="PF02182">
    <property type="entry name" value="SAD_SRA"/>
    <property type="match status" value="1"/>
</dbReference>
<dbReference type="Gene3D" id="2.30.280.10">
    <property type="entry name" value="SRA-YDG"/>
    <property type="match status" value="1"/>
</dbReference>
<dbReference type="KEGG" id="ngr:NAEGRDRAFT_46701"/>
<accession>D2V4P2</accession>
<dbReference type="EMBL" id="GG738852">
    <property type="protein sequence ID" value="EFC48138.1"/>
    <property type="molecule type" value="Genomic_DNA"/>
</dbReference>
<dbReference type="eggNOG" id="ENOG502RYCT">
    <property type="taxonomic scope" value="Eukaryota"/>
</dbReference>
<evidence type="ECO:0000313" key="6">
    <source>
        <dbReference type="Proteomes" id="UP000006671"/>
    </source>
</evidence>
<evidence type="ECO:0000259" key="4">
    <source>
        <dbReference type="PROSITE" id="PS51015"/>
    </source>
</evidence>
<organism evidence="6">
    <name type="scientific">Naegleria gruberi</name>
    <name type="common">Amoeba</name>
    <dbReference type="NCBI Taxonomy" id="5762"/>
    <lineage>
        <taxon>Eukaryota</taxon>
        <taxon>Discoba</taxon>
        <taxon>Heterolobosea</taxon>
        <taxon>Tetramitia</taxon>
        <taxon>Eutetramitia</taxon>
        <taxon>Vahlkampfiidae</taxon>
        <taxon>Naegleria</taxon>
    </lineage>
</organism>
<feature type="domain" description="YDG" evidence="4">
    <location>
        <begin position="250"/>
        <end position="394"/>
    </location>
</feature>
<dbReference type="GeneID" id="8849593"/>
<proteinExistence type="predicted"/>
<dbReference type="InParanoid" id="D2V4P2"/>
<evidence type="ECO:0000256" key="3">
    <source>
        <dbReference type="SAM" id="MobiDB-lite"/>
    </source>
</evidence>
<dbReference type="AlphaFoldDB" id="D2V4P2"/>
<feature type="compositionally biased region" description="Polar residues" evidence="3">
    <location>
        <begin position="42"/>
        <end position="55"/>
    </location>
</feature>
<feature type="compositionally biased region" description="Polar residues" evidence="3">
    <location>
        <begin position="178"/>
        <end position="192"/>
    </location>
</feature>
<dbReference type="SMART" id="SM00466">
    <property type="entry name" value="SRA"/>
    <property type="match status" value="1"/>
</dbReference>
<feature type="compositionally biased region" description="Basic residues" evidence="3">
    <location>
        <begin position="110"/>
        <end position="119"/>
    </location>
</feature>
<dbReference type="InterPro" id="IPR036987">
    <property type="entry name" value="SRA-YDG_sf"/>
</dbReference>
<dbReference type="PROSITE" id="PS51015">
    <property type="entry name" value="YDG"/>
    <property type="match status" value="1"/>
</dbReference>
<gene>
    <name evidence="5" type="ORF">NAEGRDRAFT_46701</name>
</gene>
<dbReference type="STRING" id="5762.D2V4P2"/>
<evidence type="ECO:0000313" key="5">
    <source>
        <dbReference type="EMBL" id="EFC48138.1"/>
    </source>
</evidence>
<dbReference type="SUPFAM" id="SSF88697">
    <property type="entry name" value="PUA domain-like"/>
    <property type="match status" value="1"/>
</dbReference>